<protein>
    <submittedName>
        <fullName evidence="2">Uncharacterized protein</fullName>
    </submittedName>
</protein>
<organism evidence="2 3">
    <name type="scientific">Polaribacter atrinae</name>
    <dbReference type="NCBI Taxonomy" id="1333662"/>
    <lineage>
        <taxon>Bacteria</taxon>
        <taxon>Pseudomonadati</taxon>
        <taxon>Bacteroidota</taxon>
        <taxon>Flavobacteriia</taxon>
        <taxon>Flavobacteriales</taxon>
        <taxon>Flavobacteriaceae</taxon>
    </lineage>
</organism>
<dbReference type="STRING" id="1333662.LPB303_14455"/>
<dbReference type="AlphaFoldDB" id="A0A176T5X4"/>
<gene>
    <name evidence="2" type="ORF">LPB303_14455</name>
</gene>
<name>A0A176T5X4_9FLAO</name>
<keyword evidence="1" id="KW-0732">Signal</keyword>
<feature type="signal peptide" evidence="1">
    <location>
        <begin position="1"/>
        <end position="20"/>
    </location>
</feature>
<accession>A0A176T5X4</accession>
<dbReference type="Proteomes" id="UP000076923">
    <property type="component" value="Unassembled WGS sequence"/>
</dbReference>
<reference evidence="2 3" key="1">
    <citation type="submission" date="2016-02" db="EMBL/GenBank/DDBJ databases">
        <title>Draft genome sequence of Polaribacter atrinae KACC17473.</title>
        <authorList>
            <person name="Shin S.-K."/>
            <person name="Yi H."/>
        </authorList>
    </citation>
    <scope>NUCLEOTIDE SEQUENCE [LARGE SCALE GENOMIC DNA]</scope>
    <source>
        <strain evidence="2 3">KACC 17473</strain>
    </source>
</reference>
<dbReference type="RefSeq" id="WP_068451695.1">
    <property type="nucleotide sequence ID" value="NZ_CANKUV010000009.1"/>
</dbReference>
<sequence length="256" mass="28577">MKKVILVILVAVLSMQVGFAQETDLKDSPIDFSVDIKSNHLWRGLVITDKPMVAVFTSIKLNKSGSFTTGFWGGMAFSNESDGSSYKEINYYVQYAENGFSIALWDLFNTRGVANPDVWDYDKETSGHLLDLRTSYNFGESFPLRLEADFLLFGSGDGQYDQNLDFEQRYSTYVQVSYPLVKDAKVNLDGFVGAGFSLNGDTHLYGDGQENFDLVNVGLTASKTVMLGNYSLPVSTTVLWNPSLKYARVQLAFNLF</sequence>
<comment type="caution">
    <text evidence="2">The sequence shown here is derived from an EMBL/GenBank/DDBJ whole genome shotgun (WGS) entry which is preliminary data.</text>
</comment>
<feature type="chain" id="PRO_5008049713" evidence="1">
    <location>
        <begin position="21"/>
        <end position="256"/>
    </location>
</feature>
<proteinExistence type="predicted"/>
<dbReference type="EMBL" id="LVWE01000058">
    <property type="protein sequence ID" value="OAD42843.1"/>
    <property type="molecule type" value="Genomic_DNA"/>
</dbReference>
<evidence type="ECO:0000313" key="2">
    <source>
        <dbReference type="EMBL" id="OAD42843.1"/>
    </source>
</evidence>
<evidence type="ECO:0000256" key="1">
    <source>
        <dbReference type="SAM" id="SignalP"/>
    </source>
</evidence>
<evidence type="ECO:0000313" key="3">
    <source>
        <dbReference type="Proteomes" id="UP000076923"/>
    </source>
</evidence>
<keyword evidence="3" id="KW-1185">Reference proteome</keyword>
<dbReference type="OrthoDB" id="638356at2"/>